<keyword evidence="2" id="KW-1185">Reference proteome</keyword>
<organism evidence="1 2">
    <name type="scientific">Arctium lappa</name>
    <name type="common">Greater burdock</name>
    <name type="synonym">Lappa major</name>
    <dbReference type="NCBI Taxonomy" id="4217"/>
    <lineage>
        <taxon>Eukaryota</taxon>
        <taxon>Viridiplantae</taxon>
        <taxon>Streptophyta</taxon>
        <taxon>Embryophyta</taxon>
        <taxon>Tracheophyta</taxon>
        <taxon>Spermatophyta</taxon>
        <taxon>Magnoliopsida</taxon>
        <taxon>eudicotyledons</taxon>
        <taxon>Gunneridae</taxon>
        <taxon>Pentapetalae</taxon>
        <taxon>asterids</taxon>
        <taxon>campanulids</taxon>
        <taxon>Asterales</taxon>
        <taxon>Asteraceae</taxon>
        <taxon>Carduoideae</taxon>
        <taxon>Cardueae</taxon>
        <taxon>Arctiinae</taxon>
        <taxon>Arctium</taxon>
    </lineage>
</organism>
<evidence type="ECO:0000313" key="1">
    <source>
        <dbReference type="EMBL" id="KAI3757457.1"/>
    </source>
</evidence>
<comment type="caution">
    <text evidence="1">The sequence shown here is derived from an EMBL/GenBank/DDBJ whole genome shotgun (WGS) entry which is preliminary data.</text>
</comment>
<dbReference type="EMBL" id="CM042048">
    <property type="protein sequence ID" value="KAI3757457.1"/>
    <property type="molecule type" value="Genomic_DNA"/>
</dbReference>
<accession>A0ACB9EF72</accession>
<reference evidence="1 2" key="2">
    <citation type="journal article" date="2022" name="Mol. Ecol. Resour.">
        <title>The genomes of chicory, endive, great burdock and yacon provide insights into Asteraceae paleo-polyploidization history and plant inulin production.</title>
        <authorList>
            <person name="Fan W."/>
            <person name="Wang S."/>
            <person name="Wang H."/>
            <person name="Wang A."/>
            <person name="Jiang F."/>
            <person name="Liu H."/>
            <person name="Zhao H."/>
            <person name="Xu D."/>
            <person name="Zhang Y."/>
        </authorList>
    </citation>
    <scope>NUCLEOTIDE SEQUENCE [LARGE SCALE GENOMIC DNA]</scope>
    <source>
        <strain evidence="2">cv. Niubang</strain>
    </source>
</reference>
<dbReference type="Proteomes" id="UP001055879">
    <property type="component" value="Linkage Group LG02"/>
</dbReference>
<protein>
    <submittedName>
        <fullName evidence="1">Uncharacterized protein</fullName>
    </submittedName>
</protein>
<evidence type="ECO:0000313" key="2">
    <source>
        <dbReference type="Proteomes" id="UP001055879"/>
    </source>
</evidence>
<name>A0ACB9EF72_ARCLA</name>
<proteinExistence type="predicted"/>
<gene>
    <name evidence="1" type="ORF">L6452_04994</name>
</gene>
<reference evidence="2" key="1">
    <citation type="journal article" date="2022" name="Mol. Ecol. Resour.">
        <title>The genomes of chicory, endive, great burdock and yacon provide insights into Asteraceae palaeo-polyploidization history and plant inulin production.</title>
        <authorList>
            <person name="Fan W."/>
            <person name="Wang S."/>
            <person name="Wang H."/>
            <person name="Wang A."/>
            <person name="Jiang F."/>
            <person name="Liu H."/>
            <person name="Zhao H."/>
            <person name="Xu D."/>
            <person name="Zhang Y."/>
        </authorList>
    </citation>
    <scope>NUCLEOTIDE SEQUENCE [LARGE SCALE GENOMIC DNA]</scope>
    <source>
        <strain evidence="2">cv. Niubang</strain>
    </source>
</reference>
<sequence>MSSLLGVKNGGTSSPKSIQRLVKKKPSTGKEQSAKRAKRRNRKIQANLPTFYEMMVTLKIHLEEMMVVSAAVLRLQLQ</sequence>